<keyword evidence="6 10" id="KW-0573">Peptidoglycan synthesis</keyword>
<dbReference type="GO" id="GO:0071555">
    <property type="term" value="P:cell wall organization"/>
    <property type="evidence" value="ECO:0007669"/>
    <property type="project" value="UniProtKB-KW"/>
</dbReference>
<dbReference type="Pfam" id="PF04101">
    <property type="entry name" value="Glyco_tran_28_C"/>
    <property type="match status" value="1"/>
</dbReference>
<keyword evidence="1 10" id="KW-1003">Cell membrane</keyword>
<keyword evidence="2 10" id="KW-0132">Cell division</keyword>
<evidence type="ECO:0000256" key="3">
    <source>
        <dbReference type="ARBA" id="ARBA00022676"/>
    </source>
</evidence>
<keyword evidence="7 10" id="KW-0472">Membrane</keyword>
<dbReference type="Gene3D" id="3.40.50.2000">
    <property type="entry name" value="Glycogen Phosphorylase B"/>
    <property type="match status" value="2"/>
</dbReference>
<dbReference type="PANTHER" id="PTHR21015:SF22">
    <property type="entry name" value="GLYCOSYLTRANSFERASE"/>
    <property type="match status" value="1"/>
</dbReference>
<feature type="domain" description="Glycosyl transferase family 28 C-terminal" evidence="12">
    <location>
        <begin position="191"/>
        <end position="339"/>
    </location>
</feature>
<dbReference type="EC" id="2.4.1.227" evidence="10"/>
<evidence type="ECO:0000256" key="7">
    <source>
        <dbReference type="ARBA" id="ARBA00023136"/>
    </source>
</evidence>
<comment type="catalytic activity">
    <reaction evidence="10">
        <text>di-trans,octa-cis-undecaprenyl diphospho-N-acetyl-alpha-D-muramoyl-L-alanyl-D-glutamyl-meso-2,6-diaminopimeloyl-D-alanyl-D-alanine + UDP-N-acetyl-alpha-D-glucosamine = di-trans,octa-cis-undecaprenyl diphospho-[N-acetyl-alpha-D-glucosaminyl-(1-&gt;4)]-N-acetyl-alpha-D-muramoyl-L-alanyl-D-glutamyl-meso-2,6-diaminopimeloyl-D-alanyl-D-alanine + UDP + H(+)</text>
        <dbReference type="Rhea" id="RHEA:31227"/>
        <dbReference type="ChEBI" id="CHEBI:15378"/>
        <dbReference type="ChEBI" id="CHEBI:57705"/>
        <dbReference type="ChEBI" id="CHEBI:58223"/>
        <dbReference type="ChEBI" id="CHEBI:61387"/>
        <dbReference type="ChEBI" id="CHEBI:61388"/>
        <dbReference type="EC" id="2.4.1.227"/>
    </reaction>
</comment>
<feature type="domain" description="Glycosyltransferase family 28 N-terminal" evidence="11">
    <location>
        <begin position="8"/>
        <end position="141"/>
    </location>
</feature>
<dbReference type="GO" id="GO:0009252">
    <property type="term" value="P:peptidoglycan biosynthetic process"/>
    <property type="evidence" value="ECO:0007669"/>
    <property type="project" value="UniProtKB-UniRule"/>
</dbReference>
<evidence type="ECO:0000256" key="5">
    <source>
        <dbReference type="ARBA" id="ARBA00022960"/>
    </source>
</evidence>
<sequence length="361" mass="41310">MGLNMKKVVLTTGGTGGHIYPALAIAKELKNREVETLFIGSKYRMENELVPENGFDFIGLDIKPIKITNIKSIYRLFKSIIKSITILYKENIDCIIGFGNYISIPVLIAAFLLGKKIYLQEQNINLGLANRVFYRVSQKIFVAFDKTYEDIPRKYQHKVMVTGNPLRKEFRYIDREEEREKLKIGNNEKILLVIGGSLGAKKINEAILNNWDELFKNLDIRVYWATGKNHFDEINNKIRKRKPNDVIKPYFDNIAKIMAASDLLICRAGALTVSEVIELQKPSIMIPYKSSDVGQKQNAELLKKIGAAKVYDEDNSDEAIKEAINLIKNEKLLKKMKNNLVLIKKGNSTLKIVNEIDIWRN</sequence>
<evidence type="ECO:0000259" key="11">
    <source>
        <dbReference type="Pfam" id="PF03033"/>
    </source>
</evidence>
<name>A0AA46DYP7_9FUSO</name>
<dbReference type="AlphaFoldDB" id="A0AA46DYP7"/>
<keyword evidence="8 10" id="KW-0131">Cell cycle</keyword>
<evidence type="ECO:0000256" key="10">
    <source>
        <dbReference type="HAMAP-Rule" id="MF_00033"/>
    </source>
</evidence>
<protein>
    <recommendedName>
        <fullName evidence="10">UDP-N-acetylglucosamine--N-acetylmuramyl-(pentapeptide) pyrophosphoryl-undecaprenol N-acetylglucosamine transferase</fullName>
        <ecNumber evidence="10">2.4.1.227</ecNumber>
    </recommendedName>
    <alternativeName>
        <fullName evidence="10">Undecaprenyl-PP-MurNAc-pentapeptide-UDPGlcNAc GlcNAc transferase</fullName>
    </alternativeName>
</protein>
<dbReference type="GO" id="GO:0005886">
    <property type="term" value="C:plasma membrane"/>
    <property type="evidence" value="ECO:0007669"/>
    <property type="project" value="UniProtKB-SubCell"/>
</dbReference>
<keyword evidence="5 10" id="KW-0133">Cell shape</keyword>
<reference evidence="13 14" key="1">
    <citation type="submission" date="2019-03" db="EMBL/GenBank/DDBJ databases">
        <title>Genomic Encyclopedia of Type Strains, Phase IV (KMG-IV): sequencing the most valuable type-strain genomes for metagenomic binning, comparative biology and taxonomic classification.</title>
        <authorList>
            <person name="Goeker M."/>
        </authorList>
    </citation>
    <scope>NUCLEOTIDE SEQUENCE [LARGE SCALE GENOMIC DNA]</scope>
    <source>
        <strain evidence="13 14">DSM 100055</strain>
    </source>
</reference>
<dbReference type="CDD" id="cd03785">
    <property type="entry name" value="GT28_MurG"/>
    <property type="match status" value="1"/>
</dbReference>
<accession>A0AA46DYP7</accession>
<evidence type="ECO:0000256" key="9">
    <source>
        <dbReference type="ARBA" id="ARBA00023316"/>
    </source>
</evidence>
<feature type="binding site" evidence="10">
    <location>
        <begin position="15"/>
        <end position="17"/>
    </location>
    <ligand>
        <name>UDP-N-acetyl-alpha-D-glucosamine</name>
        <dbReference type="ChEBI" id="CHEBI:57705"/>
    </ligand>
</feature>
<evidence type="ECO:0000313" key="14">
    <source>
        <dbReference type="Proteomes" id="UP000294678"/>
    </source>
</evidence>
<dbReference type="GO" id="GO:0008360">
    <property type="term" value="P:regulation of cell shape"/>
    <property type="evidence" value="ECO:0007669"/>
    <property type="project" value="UniProtKB-KW"/>
</dbReference>
<evidence type="ECO:0000313" key="13">
    <source>
        <dbReference type="EMBL" id="TDT69857.1"/>
    </source>
</evidence>
<dbReference type="PANTHER" id="PTHR21015">
    <property type="entry name" value="UDP-N-ACETYLGLUCOSAMINE--N-ACETYLMURAMYL-(PENTAPEPTIDE) PYROPHOSPHORYL-UNDECAPRENOL N-ACETYLGLUCOSAMINE TRANSFERASE 1"/>
    <property type="match status" value="1"/>
</dbReference>
<evidence type="ECO:0000256" key="6">
    <source>
        <dbReference type="ARBA" id="ARBA00022984"/>
    </source>
</evidence>
<comment type="subcellular location">
    <subcellularLocation>
        <location evidence="10">Cell membrane</location>
        <topology evidence="10">Peripheral membrane protein</topology>
        <orientation evidence="10">Cytoplasmic side</orientation>
    </subcellularLocation>
</comment>
<dbReference type="NCBIfam" id="TIGR01133">
    <property type="entry name" value="murG"/>
    <property type="match status" value="1"/>
</dbReference>
<organism evidence="13 14">
    <name type="scientific">Hypnocyclicus thermotrophus</name>
    <dbReference type="NCBI Taxonomy" id="1627895"/>
    <lineage>
        <taxon>Bacteria</taxon>
        <taxon>Fusobacteriati</taxon>
        <taxon>Fusobacteriota</taxon>
        <taxon>Fusobacteriia</taxon>
        <taxon>Fusobacteriales</taxon>
        <taxon>Fusobacteriaceae</taxon>
        <taxon>Hypnocyclicus</taxon>
    </lineage>
</organism>
<comment type="function">
    <text evidence="10">Cell wall formation. Catalyzes the transfer of a GlcNAc subunit on undecaprenyl-pyrophosphoryl-MurNAc-pentapeptide (lipid intermediate I) to form undecaprenyl-pyrophosphoryl-MurNAc-(pentapeptide)GlcNAc (lipid intermediate II).</text>
</comment>
<keyword evidence="9 10" id="KW-0961">Cell wall biogenesis/degradation</keyword>
<dbReference type="InterPro" id="IPR004276">
    <property type="entry name" value="GlycoTrans_28_N"/>
</dbReference>
<comment type="caution">
    <text evidence="10">Lacks conserved residue(s) required for the propagation of feature annotation.</text>
</comment>
<evidence type="ECO:0000259" key="12">
    <source>
        <dbReference type="Pfam" id="PF04101"/>
    </source>
</evidence>
<dbReference type="HAMAP" id="MF_00033">
    <property type="entry name" value="MurG"/>
    <property type="match status" value="1"/>
</dbReference>
<dbReference type="InterPro" id="IPR006009">
    <property type="entry name" value="GlcNAc_MurG"/>
</dbReference>
<proteinExistence type="inferred from homology"/>
<feature type="binding site" evidence="10">
    <location>
        <position position="295"/>
    </location>
    <ligand>
        <name>UDP-N-acetyl-alpha-D-glucosamine</name>
        <dbReference type="ChEBI" id="CHEBI:57705"/>
    </ligand>
</feature>
<feature type="binding site" evidence="10">
    <location>
        <begin position="270"/>
        <end position="275"/>
    </location>
    <ligand>
        <name>UDP-N-acetyl-alpha-D-glucosamine</name>
        <dbReference type="ChEBI" id="CHEBI:57705"/>
    </ligand>
</feature>
<gene>
    <name evidence="10" type="primary">murG</name>
    <name evidence="13" type="ORF">EV215_1400</name>
</gene>
<evidence type="ECO:0000256" key="2">
    <source>
        <dbReference type="ARBA" id="ARBA00022618"/>
    </source>
</evidence>
<dbReference type="GO" id="GO:0051301">
    <property type="term" value="P:cell division"/>
    <property type="evidence" value="ECO:0007669"/>
    <property type="project" value="UniProtKB-KW"/>
</dbReference>
<evidence type="ECO:0000256" key="1">
    <source>
        <dbReference type="ARBA" id="ARBA00022475"/>
    </source>
</evidence>
<dbReference type="GO" id="GO:0050511">
    <property type="term" value="F:undecaprenyldiphospho-muramoylpentapeptide beta-N-acetylglucosaminyltransferase activity"/>
    <property type="evidence" value="ECO:0007669"/>
    <property type="project" value="UniProtKB-UniRule"/>
</dbReference>
<dbReference type="SUPFAM" id="SSF53756">
    <property type="entry name" value="UDP-Glycosyltransferase/glycogen phosphorylase"/>
    <property type="match status" value="1"/>
</dbReference>
<evidence type="ECO:0000256" key="8">
    <source>
        <dbReference type="ARBA" id="ARBA00023306"/>
    </source>
</evidence>
<dbReference type="InterPro" id="IPR007235">
    <property type="entry name" value="Glyco_trans_28_C"/>
</dbReference>
<feature type="binding site" evidence="10">
    <location>
        <position position="167"/>
    </location>
    <ligand>
        <name>UDP-N-acetyl-alpha-D-glucosamine</name>
        <dbReference type="ChEBI" id="CHEBI:57705"/>
    </ligand>
</feature>
<feature type="binding site" evidence="10">
    <location>
        <position position="123"/>
    </location>
    <ligand>
        <name>UDP-N-acetyl-alpha-D-glucosamine</name>
        <dbReference type="ChEBI" id="CHEBI:57705"/>
    </ligand>
</feature>
<keyword evidence="14" id="KW-1185">Reference proteome</keyword>
<keyword evidence="4 10" id="KW-0808">Transferase</keyword>
<comment type="similarity">
    <text evidence="10">Belongs to the glycosyltransferase 28 family. MurG subfamily.</text>
</comment>
<comment type="pathway">
    <text evidence="10">Cell wall biogenesis; peptidoglycan biosynthesis.</text>
</comment>
<feature type="binding site" evidence="10">
    <location>
        <position position="197"/>
    </location>
    <ligand>
        <name>UDP-N-acetyl-alpha-D-glucosamine</name>
        <dbReference type="ChEBI" id="CHEBI:57705"/>
    </ligand>
</feature>
<dbReference type="EMBL" id="SOBG01000005">
    <property type="protein sequence ID" value="TDT69857.1"/>
    <property type="molecule type" value="Genomic_DNA"/>
</dbReference>
<keyword evidence="3 10" id="KW-0328">Glycosyltransferase</keyword>
<dbReference type="GO" id="GO:0005975">
    <property type="term" value="P:carbohydrate metabolic process"/>
    <property type="evidence" value="ECO:0007669"/>
    <property type="project" value="InterPro"/>
</dbReference>
<dbReference type="Pfam" id="PF03033">
    <property type="entry name" value="Glyco_transf_28"/>
    <property type="match status" value="1"/>
</dbReference>
<evidence type="ECO:0000256" key="4">
    <source>
        <dbReference type="ARBA" id="ARBA00022679"/>
    </source>
</evidence>
<dbReference type="Proteomes" id="UP000294678">
    <property type="component" value="Unassembled WGS sequence"/>
</dbReference>
<comment type="caution">
    <text evidence="13">The sequence shown here is derived from an EMBL/GenBank/DDBJ whole genome shotgun (WGS) entry which is preliminary data.</text>
</comment>